<organism evidence="2 3">
    <name type="scientific">Linnemannia hyalina</name>
    <dbReference type="NCBI Taxonomy" id="64524"/>
    <lineage>
        <taxon>Eukaryota</taxon>
        <taxon>Fungi</taxon>
        <taxon>Fungi incertae sedis</taxon>
        <taxon>Mucoromycota</taxon>
        <taxon>Mortierellomycotina</taxon>
        <taxon>Mortierellomycetes</taxon>
        <taxon>Mortierellales</taxon>
        <taxon>Mortierellaceae</taxon>
        <taxon>Linnemannia</taxon>
    </lineage>
</organism>
<evidence type="ECO:0000313" key="3">
    <source>
        <dbReference type="Proteomes" id="UP000707451"/>
    </source>
</evidence>
<dbReference type="AlphaFoldDB" id="A0A9P7XL32"/>
<feature type="compositionally biased region" description="Basic and acidic residues" evidence="1">
    <location>
        <begin position="63"/>
        <end position="78"/>
    </location>
</feature>
<accession>A0A9P7XL32</accession>
<sequence length="369" mass="39734">MVNTGSLDVLPLSPCTNGSLGFGSQLLGGTLLRHVETSSTAELVEHTSTEVAEVAEEVNSETIEQKVQADNDRHHESEHEDEMVDIETVDEEVEALTEKVAAVTALDDEIEDHQETTQEEEEEEEEGHSEDLDEKEEIKPEVVEASPTPAPRPLSSPMTSTATEKMETGVPQRAVLSGVPTAAQSRGLSAASLALKKKQAAESAAAALKAVSVDIPETDSISNRIRMFGGAAATRTGGLKKCNVRDMVQKFKDVDEKSHEDIAHVVKGHNNAEPRGVCSAYSLSTASRPLRPTPRRKMSHELTDNETRGITKMVGGMVNSASNVSSSGYSRNSDENDRLGVSQESVQSVRNAKSLFENLARNETSGAQM</sequence>
<protein>
    <submittedName>
        <fullName evidence="2">Uncharacterized protein</fullName>
    </submittedName>
</protein>
<dbReference type="OrthoDB" id="2436221at2759"/>
<dbReference type="Proteomes" id="UP000707451">
    <property type="component" value="Unassembled WGS sequence"/>
</dbReference>
<evidence type="ECO:0000313" key="2">
    <source>
        <dbReference type="EMBL" id="KAG9063051.1"/>
    </source>
</evidence>
<comment type="caution">
    <text evidence="2">The sequence shown here is derived from an EMBL/GenBank/DDBJ whole genome shotgun (WGS) entry which is preliminary data.</text>
</comment>
<dbReference type="EMBL" id="JAHRHY010000017">
    <property type="protein sequence ID" value="KAG9063051.1"/>
    <property type="molecule type" value="Genomic_DNA"/>
</dbReference>
<feature type="region of interest" description="Disordered" evidence="1">
    <location>
        <begin position="318"/>
        <end position="347"/>
    </location>
</feature>
<feature type="region of interest" description="Disordered" evidence="1">
    <location>
        <begin position="59"/>
        <end position="82"/>
    </location>
</feature>
<feature type="compositionally biased region" description="Acidic residues" evidence="1">
    <location>
        <begin position="106"/>
        <end position="135"/>
    </location>
</feature>
<name>A0A9P7XL32_9FUNG</name>
<keyword evidence="3" id="KW-1185">Reference proteome</keyword>
<reference evidence="2" key="1">
    <citation type="submission" date="2021-06" db="EMBL/GenBank/DDBJ databases">
        <title>Genome Sequence of Mortierella hyaline Strain SCG-10, a Cold-Adapted, Nitrate-Reducing Fungus Isolated from Soil in Minnesota, USA.</title>
        <authorList>
            <person name="Aldossari N."/>
        </authorList>
    </citation>
    <scope>NUCLEOTIDE SEQUENCE</scope>
    <source>
        <strain evidence="2">SCG-10</strain>
    </source>
</reference>
<evidence type="ECO:0000256" key="1">
    <source>
        <dbReference type="SAM" id="MobiDB-lite"/>
    </source>
</evidence>
<gene>
    <name evidence="2" type="ORF">KI688_004651</name>
</gene>
<feature type="region of interest" description="Disordered" evidence="1">
    <location>
        <begin position="104"/>
        <end position="166"/>
    </location>
</feature>
<proteinExistence type="predicted"/>
<feature type="compositionally biased region" description="Low complexity" evidence="1">
    <location>
        <begin position="318"/>
        <end position="331"/>
    </location>
</feature>